<proteinExistence type="predicted"/>
<name>A0A1C7PFU5_9BACT</name>
<sequence>MNALEQRMAARILLFEDERATGPESLKVRRQPAADKGGRWEVCGICDGIEPSAFRRIKALLDEGRRKEAWDACLEYVWTDTRSVRSWIGSAAYPATEFFLRDHCFNSGGTNTAKVLQRALNDEGASPALAVDGSVGDATRSALRRRLLHGKERDFLTCLRDRRKAFYLACKQFPEFGRGWLRRTDEARDFALTLC</sequence>
<dbReference type="STRING" id="1679444.PYTT_2193"/>
<accession>A0A1C7PFU5</accession>
<dbReference type="AlphaFoldDB" id="A0A1C7PFU5"/>
<evidence type="ECO:0000313" key="2">
    <source>
        <dbReference type="EMBL" id="SEH97192.1"/>
    </source>
</evidence>
<dbReference type="RefSeq" id="WP_067771953.1">
    <property type="nucleotide sequence ID" value="NZ_LIGX01000001.1"/>
</dbReference>
<evidence type="ECO:0000313" key="3">
    <source>
        <dbReference type="Proteomes" id="UP000176204"/>
    </source>
</evidence>
<dbReference type="InterPro" id="IPR023346">
    <property type="entry name" value="Lysozyme-like_dom_sf"/>
</dbReference>
<gene>
    <name evidence="2" type="ORF">PYTT_2193</name>
</gene>
<organism evidence="2 3">
    <name type="scientific">Akkermansia glycaniphila</name>
    <dbReference type="NCBI Taxonomy" id="1679444"/>
    <lineage>
        <taxon>Bacteria</taxon>
        <taxon>Pseudomonadati</taxon>
        <taxon>Verrucomicrobiota</taxon>
        <taxon>Verrucomicrobiia</taxon>
        <taxon>Verrucomicrobiales</taxon>
        <taxon>Akkermansiaceae</taxon>
        <taxon>Akkermansia</taxon>
    </lineage>
</organism>
<keyword evidence="3" id="KW-1185">Reference proteome</keyword>
<dbReference type="EMBL" id="LT629973">
    <property type="protein sequence ID" value="SEH97192.1"/>
    <property type="molecule type" value="Genomic_DNA"/>
</dbReference>
<evidence type="ECO:0000259" key="1">
    <source>
        <dbReference type="Pfam" id="PF09374"/>
    </source>
</evidence>
<feature type="domain" description="Peptidoglycan binding" evidence="1">
    <location>
        <begin position="113"/>
        <end position="183"/>
    </location>
</feature>
<dbReference type="SUPFAM" id="SSF53955">
    <property type="entry name" value="Lysozyme-like"/>
    <property type="match status" value="1"/>
</dbReference>
<dbReference type="InterPro" id="IPR018537">
    <property type="entry name" value="Peptidoglycan-bd_3"/>
</dbReference>
<dbReference type="Pfam" id="PF09374">
    <property type="entry name" value="PG_binding_3"/>
    <property type="match status" value="1"/>
</dbReference>
<dbReference type="Proteomes" id="UP000176204">
    <property type="component" value="Chromosome I"/>
</dbReference>
<dbReference type="KEGG" id="agl:PYTT_2193"/>
<protein>
    <submittedName>
        <fullName evidence="2">Predicted peptidoglycan domain</fullName>
    </submittedName>
</protein>
<reference evidence="3" key="1">
    <citation type="submission" date="2016-09" db="EMBL/GenBank/DDBJ databases">
        <authorList>
            <person name="Koehorst J."/>
        </authorList>
    </citation>
    <scope>NUCLEOTIDE SEQUENCE [LARGE SCALE GENOMIC DNA]</scope>
</reference>
<dbReference type="Gene3D" id="1.20.141.10">
    <property type="entry name" value="Chitosanase, subunit A, domain 1"/>
    <property type="match status" value="1"/>
</dbReference>